<dbReference type="PANTHER" id="PTHR33938:SF15">
    <property type="entry name" value="FERULOYL ESTERASE B-RELATED"/>
    <property type="match status" value="1"/>
</dbReference>
<feature type="signal peptide" evidence="8">
    <location>
        <begin position="1"/>
        <end position="25"/>
    </location>
</feature>
<evidence type="ECO:0000256" key="6">
    <source>
        <dbReference type="ARBA" id="ARBA00022837"/>
    </source>
</evidence>
<reference evidence="9" key="1">
    <citation type="submission" date="2021-05" db="EMBL/GenBank/DDBJ databases">
        <title>Genome of Sphingobium sp. strain.</title>
        <authorList>
            <person name="Fan R."/>
        </authorList>
    </citation>
    <scope>NUCLEOTIDE SEQUENCE</scope>
    <source>
        <strain evidence="9">H33</strain>
    </source>
</reference>
<feature type="chain" id="PRO_5040741291" evidence="8">
    <location>
        <begin position="26"/>
        <end position="502"/>
    </location>
</feature>
<dbReference type="SUPFAM" id="SSF53474">
    <property type="entry name" value="alpha/beta-Hydrolases"/>
    <property type="match status" value="1"/>
</dbReference>
<dbReference type="InterPro" id="IPR029058">
    <property type="entry name" value="AB_hydrolase_fold"/>
</dbReference>
<gene>
    <name evidence="9" type="ORF">KK488_03405</name>
</gene>
<keyword evidence="4 8" id="KW-0732">Signal</keyword>
<dbReference type="PANTHER" id="PTHR33938">
    <property type="entry name" value="FERULOYL ESTERASE B-RELATED"/>
    <property type="match status" value="1"/>
</dbReference>
<evidence type="ECO:0000256" key="1">
    <source>
        <dbReference type="ARBA" id="ARBA00006249"/>
    </source>
</evidence>
<sequence length="502" mass="51941">MRKAWLIGLFASTLAAGLAAAPASAQQSGDEERCKAAAAGTVFGDAKADARWVGPDAAAGLPGYCEVKGTLSPVAGSNIGVVFRLPADWNGKLLGIGGGGWAGNVTLAAAAQGLKAGYATAQTDGGHPSPEPWTNDWVTNSEAATDFAWRAISRMTVAGKALVRSYYGRAQSRAYFNGCSTGGRMALMEAQRFPADYDGIIAGAPVYSLQVQSSAILRNNGFARAGFTEAQLKLVNASVLKACDGKDGALDGIIAQPRACAWQPTVLACKPGRAGANCLSAAQVATLRTMYAGIRAPDGSYAQLPLSKGGELGWSRFINVAGTGNNQANGGGMPGLAPVLFGTRAVDFNKLDPMTDVPEARASTFAKAYEATDPDLTAFFAHGGKLLLWHGESDPGPSPVGTLDYARAVQKGDAAGAAANMRTYMLPGVEHCRGGPGADTVDWLATLDQWVDKGQAPATLTATKADSPMTRPVCAWPQVAQRTGKGDVNDPKSWRCVAGAKQ</sequence>
<accession>A0A9X1IPK2</accession>
<keyword evidence="6" id="KW-0106">Calcium</keyword>
<organism evidence="9 10">
    <name type="scientific">Sphingobium nicotianae</name>
    <dbReference type="NCBI Taxonomy" id="2782607"/>
    <lineage>
        <taxon>Bacteria</taxon>
        <taxon>Pseudomonadati</taxon>
        <taxon>Pseudomonadota</taxon>
        <taxon>Alphaproteobacteria</taxon>
        <taxon>Sphingomonadales</taxon>
        <taxon>Sphingomonadaceae</taxon>
        <taxon>Sphingobium</taxon>
    </lineage>
</organism>
<keyword evidence="10" id="KW-1185">Reference proteome</keyword>
<comment type="caution">
    <text evidence="9">The sequence shown here is derived from an EMBL/GenBank/DDBJ whole genome shotgun (WGS) entry which is preliminary data.</text>
</comment>
<evidence type="ECO:0000313" key="10">
    <source>
        <dbReference type="Proteomes" id="UP001138757"/>
    </source>
</evidence>
<proteinExistence type="inferred from homology"/>
<evidence type="ECO:0000256" key="4">
    <source>
        <dbReference type="ARBA" id="ARBA00022729"/>
    </source>
</evidence>
<keyword evidence="7" id="KW-1015">Disulfide bond</keyword>
<name>A0A9X1IPK2_9SPHN</name>
<keyword evidence="2" id="KW-0719">Serine esterase</keyword>
<dbReference type="RefSeq" id="WP_214621737.1">
    <property type="nucleotide sequence ID" value="NZ_JAHGAW010000002.1"/>
</dbReference>
<dbReference type="AlphaFoldDB" id="A0A9X1IPK2"/>
<keyword evidence="5 9" id="KW-0378">Hydrolase</keyword>
<comment type="similarity">
    <text evidence="1">Belongs to the tannase family.</text>
</comment>
<evidence type="ECO:0000256" key="8">
    <source>
        <dbReference type="SAM" id="SignalP"/>
    </source>
</evidence>
<protein>
    <submittedName>
        <fullName evidence="9">Tannase/feruloyl esterase family alpha/beta hydrolase</fullName>
    </submittedName>
</protein>
<keyword evidence="3" id="KW-0479">Metal-binding</keyword>
<dbReference type="EMBL" id="JAHGAW010000002">
    <property type="protein sequence ID" value="MBT2185986.1"/>
    <property type="molecule type" value="Genomic_DNA"/>
</dbReference>
<dbReference type="InterPro" id="IPR011118">
    <property type="entry name" value="Tannase/feruloyl_esterase"/>
</dbReference>
<evidence type="ECO:0000313" key="9">
    <source>
        <dbReference type="EMBL" id="MBT2185986.1"/>
    </source>
</evidence>
<evidence type="ECO:0000256" key="3">
    <source>
        <dbReference type="ARBA" id="ARBA00022723"/>
    </source>
</evidence>
<dbReference type="Proteomes" id="UP001138757">
    <property type="component" value="Unassembled WGS sequence"/>
</dbReference>
<dbReference type="Pfam" id="PF07519">
    <property type="entry name" value="Tannase"/>
    <property type="match status" value="1"/>
</dbReference>
<dbReference type="GO" id="GO:0046872">
    <property type="term" value="F:metal ion binding"/>
    <property type="evidence" value="ECO:0007669"/>
    <property type="project" value="UniProtKB-KW"/>
</dbReference>
<dbReference type="Gene3D" id="3.40.50.1820">
    <property type="entry name" value="alpha/beta hydrolase"/>
    <property type="match status" value="1"/>
</dbReference>
<evidence type="ECO:0000256" key="2">
    <source>
        <dbReference type="ARBA" id="ARBA00022487"/>
    </source>
</evidence>
<dbReference type="GO" id="GO:0052689">
    <property type="term" value="F:carboxylic ester hydrolase activity"/>
    <property type="evidence" value="ECO:0007669"/>
    <property type="project" value="UniProtKB-KW"/>
</dbReference>
<evidence type="ECO:0000256" key="5">
    <source>
        <dbReference type="ARBA" id="ARBA00022801"/>
    </source>
</evidence>
<evidence type="ECO:0000256" key="7">
    <source>
        <dbReference type="ARBA" id="ARBA00023157"/>
    </source>
</evidence>